<gene>
    <name evidence="8" type="ORF">ACGRQ9_01985</name>
</gene>
<keyword evidence="9" id="KW-1185">Reference proteome</keyword>
<evidence type="ECO:0000259" key="6">
    <source>
        <dbReference type="PROSITE" id="PS51898"/>
    </source>
</evidence>
<feature type="domain" description="Tyr recombinase" evidence="6">
    <location>
        <begin position="193"/>
        <end position="379"/>
    </location>
</feature>
<dbReference type="PROSITE" id="PS51898">
    <property type="entry name" value="TYR_RECOMBINASE"/>
    <property type="match status" value="1"/>
</dbReference>
<dbReference type="InterPro" id="IPR002104">
    <property type="entry name" value="Integrase_catalytic"/>
</dbReference>
<dbReference type="RefSeq" id="WP_089139633.1">
    <property type="nucleotide sequence ID" value="NZ_JBIHSJ010000001.1"/>
</dbReference>
<accession>A0ABW7IRN4</accession>
<dbReference type="InterPro" id="IPR011010">
    <property type="entry name" value="DNA_brk_join_enz"/>
</dbReference>
<dbReference type="Gene3D" id="1.10.443.10">
    <property type="entry name" value="Intergrase catalytic core"/>
    <property type="match status" value="1"/>
</dbReference>
<keyword evidence="2" id="KW-0229">DNA integration</keyword>
<feature type="domain" description="Core-binding (CB)" evidence="7">
    <location>
        <begin position="84"/>
        <end position="173"/>
    </location>
</feature>
<dbReference type="Pfam" id="PF22022">
    <property type="entry name" value="Phage_int_M"/>
    <property type="match status" value="1"/>
</dbReference>
<evidence type="ECO:0000256" key="2">
    <source>
        <dbReference type="ARBA" id="ARBA00022908"/>
    </source>
</evidence>
<dbReference type="Proteomes" id="UP001607151">
    <property type="component" value="Unassembled WGS sequence"/>
</dbReference>
<protein>
    <submittedName>
        <fullName evidence="8">Tyrosine-type recombinase/integrase</fullName>
    </submittedName>
</protein>
<evidence type="ECO:0000256" key="3">
    <source>
        <dbReference type="ARBA" id="ARBA00023125"/>
    </source>
</evidence>
<evidence type="ECO:0000256" key="1">
    <source>
        <dbReference type="ARBA" id="ARBA00008857"/>
    </source>
</evidence>
<dbReference type="InterPro" id="IPR022000">
    <property type="entry name" value="Min27-like_integrase_DNA_bind"/>
</dbReference>
<evidence type="ECO:0000259" key="7">
    <source>
        <dbReference type="PROSITE" id="PS51900"/>
    </source>
</evidence>
<evidence type="ECO:0000256" key="4">
    <source>
        <dbReference type="ARBA" id="ARBA00023172"/>
    </source>
</evidence>
<dbReference type="Pfam" id="PF12167">
    <property type="entry name" value="Arm-DNA-bind_2"/>
    <property type="match status" value="1"/>
</dbReference>
<dbReference type="SUPFAM" id="SSF56349">
    <property type="entry name" value="DNA breaking-rejoining enzymes"/>
    <property type="match status" value="1"/>
</dbReference>
<reference evidence="8 9" key="1">
    <citation type="submission" date="2024-10" db="EMBL/GenBank/DDBJ databases">
        <authorList>
            <person name="Yibar A."/>
            <person name="Saticioglu I.B."/>
            <person name="Duman M."/>
            <person name="Ajmi N."/>
            <person name="Gurler F."/>
            <person name="Ay H."/>
            <person name="Onuk E."/>
            <person name="Guler S."/>
            <person name="Romalde J.L."/>
        </authorList>
    </citation>
    <scope>NUCLEOTIDE SEQUENCE [LARGE SCALE GENOMIC DNA]</scope>
    <source>
        <strain evidence="8 9">14-MA-B</strain>
    </source>
</reference>
<dbReference type="InterPro" id="IPR050090">
    <property type="entry name" value="Tyrosine_recombinase_XerCD"/>
</dbReference>
<dbReference type="PANTHER" id="PTHR30349">
    <property type="entry name" value="PHAGE INTEGRASE-RELATED"/>
    <property type="match status" value="1"/>
</dbReference>
<keyword evidence="4" id="KW-0233">DNA recombination</keyword>
<dbReference type="PROSITE" id="PS51900">
    <property type="entry name" value="CB"/>
    <property type="match status" value="1"/>
</dbReference>
<dbReference type="InterPro" id="IPR053876">
    <property type="entry name" value="Phage_int_M"/>
</dbReference>
<evidence type="ECO:0000313" key="9">
    <source>
        <dbReference type="Proteomes" id="UP001607151"/>
    </source>
</evidence>
<dbReference type="PANTHER" id="PTHR30349:SF64">
    <property type="entry name" value="PROPHAGE INTEGRASE INTD-RELATED"/>
    <property type="match status" value="1"/>
</dbReference>
<dbReference type="EMBL" id="JBIHSN010000002">
    <property type="protein sequence ID" value="MFH0264304.1"/>
    <property type="molecule type" value="Genomic_DNA"/>
</dbReference>
<dbReference type="Pfam" id="PF00589">
    <property type="entry name" value="Phage_integrase"/>
    <property type="match status" value="1"/>
</dbReference>
<proteinExistence type="inferred from homology"/>
<organism evidence="8 9">
    <name type="scientific">Vibrio rumoiensis</name>
    <dbReference type="NCBI Taxonomy" id="76258"/>
    <lineage>
        <taxon>Bacteria</taxon>
        <taxon>Pseudomonadati</taxon>
        <taxon>Pseudomonadota</taxon>
        <taxon>Gammaproteobacteria</taxon>
        <taxon>Vibrionales</taxon>
        <taxon>Vibrionaceae</taxon>
        <taxon>Vibrio</taxon>
    </lineage>
</organism>
<name>A0ABW7IRN4_9VIBR</name>
<dbReference type="InterPro" id="IPR013762">
    <property type="entry name" value="Integrase-like_cat_sf"/>
</dbReference>
<dbReference type="Gene3D" id="1.10.150.130">
    <property type="match status" value="1"/>
</dbReference>
<comment type="similarity">
    <text evidence="1">Belongs to the 'phage' integrase family.</text>
</comment>
<keyword evidence="3 5" id="KW-0238">DNA-binding</keyword>
<comment type="caution">
    <text evidence="8">The sequence shown here is derived from an EMBL/GenBank/DDBJ whole genome shotgun (WGS) entry which is preliminary data.</text>
</comment>
<evidence type="ECO:0000313" key="8">
    <source>
        <dbReference type="EMBL" id="MFH0264304.1"/>
    </source>
</evidence>
<sequence>MANYRIRPNGIIQYDLHVFGIRFRETSKMPATPKNIKIAKATVKQINAELELNTFEYRDFFPNSKKVAKFEALRREKSPDMLYPYFDDYANEWIKRQTHRWSSSYAKAISGDIQRYLIPFFGNTLINEITLKQVEYFRESLINQERSDGSPLLSNKRINALVGPLISIISIASEELKFDYPFRRYKRLRETVAESSPLTKKQLQSFMEHVDPQWYDYYLVRFYTGMRSCEIHGLQVKHLAFEHRLIKIRQNWVQGKFSDVKTPKSRREIKMNEQVYQALKRVVETKNHQDDMVFTDLKDRPLSCHYVARNIWYPTLEKAGLERRRPYETRHTAAVLHMAALENPVYISRMLGHSNTKMLFDIYAPYVINATGRDGSAFAQLMAEE</sequence>
<dbReference type="InterPro" id="IPR044068">
    <property type="entry name" value="CB"/>
</dbReference>
<dbReference type="InterPro" id="IPR010998">
    <property type="entry name" value="Integrase_recombinase_N"/>
</dbReference>
<dbReference type="CDD" id="cd01189">
    <property type="entry name" value="INT_ICEBs1_C_like"/>
    <property type="match status" value="1"/>
</dbReference>
<evidence type="ECO:0000256" key="5">
    <source>
        <dbReference type="PROSITE-ProRule" id="PRU01248"/>
    </source>
</evidence>